<protein>
    <submittedName>
        <fullName evidence="6">U4/U6 snRNP-specific spliceosomal protein</fullName>
    </submittedName>
</protein>
<feature type="domain" description="Pre-mRNA processing factor 4 (PRP4)-like" evidence="5">
    <location>
        <begin position="45"/>
        <end position="97"/>
    </location>
</feature>
<feature type="region of interest" description="Disordered" evidence="4">
    <location>
        <begin position="413"/>
        <end position="432"/>
    </location>
</feature>
<dbReference type="GO" id="GO:0046540">
    <property type="term" value="C:U4/U6 x U5 tri-snRNP complex"/>
    <property type="evidence" value="ECO:0007669"/>
    <property type="project" value="TreeGrafter"/>
</dbReference>
<dbReference type="SMART" id="SM00500">
    <property type="entry name" value="SFM"/>
    <property type="match status" value="1"/>
</dbReference>
<evidence type="ECO:0000259" key="5">
    <source>
        <dbReference type="SMART" id="SM00500"/>
    </source>
</evidence>
<dbReference type="InterPro" id="IPR036322">
    <property type="entry name" value="WD40_repeat_dom_sf"/>
</dbReference>
<name>A0A0D7AIA6_9AGAR</name>
<feature type="repeat" description="WD" evidence="3">
    <location>
        <begin position="262"/>
        <end position="303"/>
    </location>
</feature>
<dbReference type="AlphaFoldDB" id="A0A0D7AIA6"/>
<dbReference type="Proteomes" id="UP000054144">
    <property type="component" value="Unassembled WGS sequence"/>
</dbReference>
<dbReference type="SUPFAM" id="SSF50978">
    <property type="entry name" value="WD40 repeat-like"/>
    <property type="match status" value="1"/>
</dbReference>
<sequence>MAELTYESLVDDGNYLGSERARMENQVILDELERKKKARAMAVPTDDNRVKARLREIGEPITLFGERAADRRDRLIYVLSQINAARGDEGMPAVAESSEEESEEEAEEFYTPGSLELLEARRRIAEFSLPRAQKRIKQQRLDNQMELRRIVDIRKKVFTGVKKFMNMGSQIGDERPVSQVRFAPNCEILATGSWSGTVKLWSVPACTTIRALRGHTDRVGGVAWHPQATLSLSPDAANLASGAGDNNVNLWSLNSDSPLSVLQGHQGRVCRVAFHPSGDYVASASFDTSWRLWDVATSKELLLQEGHSKEVYSVEFQNDGALLASGGLDAIGRVWDLRTGRTAMVLDGHVQAVYSIGFSPNGYQIATGAGDDTIRIWDMRTLKALYTIPAHLSNVSDVRWFYADDLFFKPLPKSPDGDSRGESPERDDTDAPYTYEEWRYSSGLFFASAGYDGLVKLWSADDWQLLRTLTTDAGKVMSCDLSSDGRYLASGTYNRNFQLFSPDS</sequence>
<dbReference type="GO" id="GO:0000398">
    <property type="term" value="P:mRNA splicing, via spliceosome"/>
    <property type="evidence" value="ECO:0007669"/>
    <property type="project" value="TreeGrafter"/>
</dbReference>
<dbReference type="FunFam" id="2.130.10.10:FF:001211">
    <property type="entry name" value="CBN-PRP-4 protein"/>
    <property type="match status" value="1"/>
</dbReference>
<dbReference type="PROSITE" id="PS00678">
    <property type="entry name" value="WD_REPEATS_1"/>
    <property type="match status" value="2"/>
</dbReference>
<dbReference type="InterPro" id="IPR001680">
    <property type="entry name" value="WD40_rpt"/>
</dbReference>
<keyword evidence="1 3" id="KW-0853">WD repeat</keyword>
<dbReference type="GO" id="GO:0017070">
    <property type="term" value="F:U6 snRNA binding"/>
    <property type="evidence" value="ECO:0007669"/>
    <property type="project" value="TreeGrafter"/>
</dbReference>
<feature type="repeat" description="WD" evidence="3">
    <location>
        <begin position="170"/>
        <end position="211"/>
    </location>
</feature>
<feature type="repeat" description="WD" evidence="3">
    <location>
        <begin position="212"/>
        <end position="261"/>
    </location>
</feature>
<dbReference type="InterPro" id="IPR014906">
    <property type="entry name" value="PRP4-like"/>
</dbReference>
<dbReference type="SUPFAM" id="SSF158230">
    <property type="entry name" value="PRP4-like"/>
    <property type="match status" value="1"/>
</dbReference>
<evidence type="ECO:0000256" key="3">
    <source>
        <dbReference type="PROSITE-ProRule" id="PRU00221"/>
    </source>
</evidence>
<dbReference type="OrthoDB" id="540662at2759"/>
<keyword evidence="7" id="KW-1185">Reference proteome</keyword>
<keyword evidence="2" id="KW-0677">Repeat</keyword>
<dbReference type="SMART" id="SM00320">
    <property type="entry name" value="WD40"/>
    <property type="match status" value="7"/>
</dbReference>
<dbReference type="InterPro" id="IPR015943">
    <property type="entry name" value="WD40/YVTN_repeat-like_dom_sf"/>
</dbReference>
<reference evidence="6 7" key="1">
    <citation type="journal article" date="2015" name="Fungal Genet. Biol.">
        <title>Evolution of novel wood decay mechanisms in Agaricales revealed by the genome sequences of Fistulina hepatica and Cylindrobasidium torrendii.</title>
        <authorList>
            <person name="Floudas D."/>
            <person name="Held B.W."/>
            <person name="Riley R."/>
            <person name="Nagy L.G."/>
            <person name="Koehler G."/>
            <person name="Ransdell A.S."/>
            <person name="Younus H."/>
            <person name="Chow J."/>
            <person name="Chiniquy J."/>
            <person name="Lipzen A."/>
            <person name="Tritt A."/>
            <person name="Sun H."/>
            <person name="Haridas S."/>
            <person name="LaButti K."/>
            <person name="Ohm R.A."/>
            <person name="Kues U."/>
            <person name="Blanchette R.A."/>
            <person name="Grigoriev I.V."/>
            <person name="Minto R.E."/>
            <person name="Hibbett D.S."/>
        </authorList>
    </citation>
    <scope>NUCLEOTIDE SEQUENCE [LARGE SCALE GENOMIC DNA]</scope>
    <source>
        <strain evidence="6 7">ATCC 64428</strain>
    </source>
</reference>
<feature type="repeat" description="WD" evidence="3">
    <location>
        <begin position="346"/>
        <end position="387"/>
    </location>
</feature>
<dbReference type="InterPro" id="IPR020472">
    <property type="entry name" value="WD40_PAC1"/>
</dbReference>
<dbReference type="InterPro" id="IPR019775">
    <property type="entry name" value="WD40_repeat_CS"/>
</dbReference>
<proteinExistence type="predicted"/>
<dbReference type="InterPro" id="IPR036285">
    <property type="entry name" value="PRP4-like_sf"/>
</dbReference>
<dbReference type="Pfam" id="PF00400">
    <property type="entry name" value="WD40"/>
    <property type="match status" value="6"/>
</dbReference>
<dbReference type="GO" id="GO:0030621">
    <property type="term" value="F:U4 snRNA binding"/>
    <property type="evidence" value="ECO:0007669"/>
    <property type="project" value="TreeGrafter"/>
</dbReference>
<evidence type="ECO:0000256" key="4">
    <source>
        <dbReference type="SAM" id="MobiDB-lite"/>
    </source>
</evidence>
<organism evidence="6 7">
    <name type="scientific">Fistulina hepatica ATCC 64428</name>
    <dbReference type="NCBI Taxonomy" id="1128425"/>
    <lineage>
        <taxon>Eukaryota</taxon>
        <taxon>Fungi</taxon>
        <taxon>Dikarya</taxon>
        <taxon>Basidiomycota</taxon>
        <taxon>Agaricomycotina</taxon>
        <taxon>Agaricomycetes</taxon>
        <taxon>Agaricomycetidae</taxon>
        <taxon>Agaricales</taxon>
        <taxon>Fistulinaceae</taxon>
        <taxon>Fistulina</taxon>
    </lineage>
</organism>
<evidence type="ECO:0000256" key="1">
    <source>
        <dbReference type="ARBA" id="ARBA00022574"/>
    </source>
</evidence>
<evidence type="ECO:0000313" key="6">
    <source>
        <dbReference type="EMBL" id="KIY51317.1"/>
    </source>
</evidence>
<dbReference type="Gene3D" id="4.10.280.110">
    <property type="entry name" value="Pre-mRNA processing factor 4 domain"/>
    <property type="match status" value="1"/>
</dbReference>
<feature type="compositionally biased region" description="Basic and acidic residues" evidence="4">
    <location>
        <begin position="415"/>
        <end position="426"/>
    </location>
</feature>
<evidence type="ECO:0000313" key="7">
    <source>
        <dbReference type="Proteomes" id="UP000054144"/>
    </source>
</evidence>
<gene>
    <name evidence="6" type="ORF">FISHEDRAFT_37233</name>
</gene>
<dbReference type="PANTHER" id="PTHR19846">
    <property type="entry name" value="WD40 REPEAT PROTEIN"/>
    <property type="match status" value="1"/>
</dbReference>
<dbReference type="Gene3D" id="2.130.10.10">
    <property type="entry name" value="YVTN repeat-like/Quinoprotein amine dehydrogenase"/>
    <property type="match status" value="3"/>
</dbReference>
<dbReference type="PRINTS" id="PR00320">
    <property type="entry name" value="GPROTEINBRPT"/>
</dbReference>
<dbReference type="EMBL" id="KN881666">
    <property type="protein sequence ID" value="KIY51317.1"/>
    <property type="molecule type" value="Genomic_DNA"/>
</dbReference>
<dbReference type="Pfam" id="PF08799">
    <property type="entry name" value="PRP4"/>
    <property type="match status" value="1"/>
</dbReference>
<evidence type="ECO:0000256" key="2">
    <source>
        <dbReference type="ARBA" id="ARBA00022737"/>
    </source>
</evidence>
<dbReference type="PANTHER" id="PTHR19846:SF0">
    <property type="entry name" value="PRE-MRNA PROCESSING FACTOR 4"/>
    <property type="match status" value="1"/>
</dbReference>
<dbReference type="PROSITE" id="PS50082">
    <property type="entry name" value="WD_REPEATS_2"/>
    <property type="match status" value="5"/>
</dbReference>
<dbReference type="CDD" id="cd00200">
    <property type="entry name" value="WD40"/>
    <property type="match status" value="1"/>
</dbReference>
<dbReference type="PROSITE" id="PS50294">
    <property type="entry name" value="WD_REPEATS_REGION"/>
    <property type="match status" value="5"/>
</dbReference>
<feature type="repeat" description="WD" evidence="3">
    <location>
        <begin position="304"/>
        <end position="345"/>
    </location>
</feature>
<accession>A0A0D7AIA6</accession>